<dbReference type="Proteomes" id="UP000827549">
    <property type="component" value="Chromosome 4"/>
</dbReference>
<dbReference type="InterPro" id="IPR050052">
    <property type="entry name" value="ATP-dep_Clp_protease_ClpX"/>
</dbReference>
<dbReference type="Gene3D" id="1.10.8.60">
    <property type="match status" value="1"/>
</dbReference>
<keyword evidence="6" id="KW-0378">Hydrolase</keyword>
<dbReference type="GO" id="GO:0005759">
    <property type="term" value="C:mitochondrial matrix"/>
    <property type="evidence" value="ECO:0007669"/>
    <property type="project" value="TreeGrafter"/>
</dbReference>
<feature type="region of interest" description="Disordered" evidence="3">
    <location>
        <begin position="77"/>
        <end position="140"/>
    </location>
</feature>
<evidence type="ECO:0000259" key="4">
    <source>
        <dbReference type="SMART" id="SM00382"/>
    </source>
</evidence>
<sequence>MIRLRPTASTMTHARLASRLIPHLRHVRHSSTLPTRSPRDLYNHLSQYVIGQEAAKKVLSVAVFNHYRRIAPLLAGRNEPESPRSSEREDAPKNDVVDWDQPPNFEADFETSNPVRDSTRVTGAEDGSDPTLTHEALSREEKWARGDGYFSSRRPSLLGKLGRRGESDAPATRTKGSRSSPERESPSRKKKDEEDKREARRIENEARARRQAELEEAINPKTLEDDIVVEKSNVLVVGPTGTGKTLMAKTLARALDVPFVSCDATTYTQAGYVGEDVESCILRLLQAADYDVSRAEVGIVHIDEVDKLARRGGNEFGTWGGGRDVGGEGVQQALLRILEGTTVTLSAKAPPISSGQNQAGSPPSTTAPPAAGSVSPGTKPEASTWEWDPNNPMGRTFGNAPGKKGVREGLPGYPGSGGGANKGDTFVVDTSNILFILSGAFVGLDAIISKRLGKGSIGFGAPLAAPTVRDTLKASTTDLKDYGLIPEFLGRLPVLSVLHPLANADLIRILTEPRNALIKQYKALFRAYGSELHFTHRALEAIAQEGLDRGGGARGLRGVLEEILVDAMFEVPGSGVRHCLVTAATVGRRQPAQYFSRGQRHLLEDAMDAENEKKTGRVPRADEYVEEEKLRAFG</sequence>
<evidence type="ECO:0000259" key="5">
    <source>
        <dbReference type="SMART" id="SM01086"/>
    </source>
</evidence>
<dbReference type="Pfam" id="PF07724">
    <property type="entry name" value="AAA_2"/>
    <property type="match status" value="1"/>
</dbReference>
<dbReference type="GO" id="GO:0008233">
    <property type="term" value="F:peptidase activity"/>
    <property type="evidence" value="ECO:0007669"/>
    <property type="project" value="UniProtKB-KW"/>
</dbReference>
<feature type="region of interest" description="Disordered" evidence="3">
    <location>
        <begin position="154"/>
        <end position="200"/>
    </location>
</feature>
<organism evidence="6 7">
    <name type="scientific">Vanrija pseudolonga</name>
    <dbReference type="NCBI Taxonomy" id="143232"/>
    <lineage>
        <taxon>Eukaryota</taxon>
        <taxon>Fungi</taxon>
        <taxon>Dikarya</taxon>
        <taxon>Basidiomycota</taxon>
        <taxon>Agaricomycotina</taxon>
        <taxon>Tremellomycetes</taxon>
        <taxon>Trichosporonales</taxon>
        <taxon>Trichosporonaceae</taxon>
        <taxon>Vanrija</taxon>
    </lineage>
</organism>
<feature type="compositionally biased region" description="Low complexity" evidence="3">
    <location>
        <begin position="359"/>
        <end position="378"/>
    </location>
</feature>
<dbReference type="InterPro" id="IPR003959">
    <property type="entry name" value="ATPase_AAA_core"/>
</dbReference>
<keyword evidence="2 6" id="KW-0067">ATP-binding</keyword>
<dbReference type="SUPFAM" id="SSF52540">
    <property type="entry name" value="P-loop containing nucleoside triphosphate hydrolases"/>
    <property type="match status" value="1"/>
</dbReference>
<dbReference type="InterPro" id="IPR003593">
    <property type="entry name" value="AAA+_ATPase"/>
</dbReference>
<feature type="domain" description="Clp ATPase C-terminal" evidence="5">
    <location>
        <begin position="501"/>
        <end position="586"/>
    </location>
</feature>
<evidence type="ECO:0000256" key="2">
    <source>
        <dbReference type="ARBA" id="ARBA00022840"/>
    </source>
</evidence>
<dbReference type="SMART" id="SM01086">
    <property type="entry name" value="ClpB_D2-small"/>
    <property type="match status" value="1"/>
</dbReference>
<evidence type="ECO:0000256" key="3">
    <source>
        <dbReference type="SAM" id="MobiDB-lite"/>
    </source>
</evidence>
<dbReference type="EMBL" id="CP086717">
    <property type="protein sequence ID" value="WOO82826.1"/>
    <property type="molecule type" value="Genomic_DNA"/>
</dbReference>
<dbReference type="AlphaFoldDB" id="A0AAF1BIY8"/>
<accession>A0AAF1BIY8</accession>
<feature type="compositionally biased region" description="Basic and acidic residues" evidence="3">
    <location>
        <begin position="180"/>
        <end position="200"/>
    </location>
</feature>
<dbReference type="PANTHER" id="PTHR48102">
    <property type="entry name" value="ATP-DEPENDENT CLP PROTEASE ATP-BINDING SUBUNIT CLPX-LIKE, MITOCHONDRIAL-RELATED"/>
    <property type="match status" value="1"/>
</dbReference>
<keyword evidence="1" id="KW-0547">Nucleotide-binding</keyword>
<feature type="compositionally biased region" description="Basic and acidic residues" evidence="3">
    <location>
        <begin position="78"/>
        <end position="96"/>
    </location>
</feature>
<evidence type="ECO:0000256" key="1">
    <source>
        <dbReference type="ARBA" id="ARBA00022741"/>
    </source>
</evidence>
<dbReference type="GO" id="GO:0051603">
    <property type="term" value="P:proteolysis involved in protein catabolic process"/>
    <property type="evidence" value="ECO:0007669"/>
    <property type="project" value="TreeGrafter"/>
</dbReference>
<dbReference type="FunFam" id="1.10.8.60:FF:000138">
    <property type="entry name" value="ATP-dependent Clp protease ATP-binding subunit ClpX"/>
    <property type="match status" value="1"/>
</dbReference>
<protein>
    <submittedName>
        <fullName evidence="6">ATP-dependent Clp protease ATP-binding subunit ClpX</fullName>
    </submittedName>
</protein>
<name>A0AAF1BIY8_9TREE</name>
<dbReference type="RefSeq" id="XP_062628858.1">
    <property type="nucleotide sequence ID" value="XM_062772874.1"/>
</dbReference>
<feature type="domain" description="AAA+ ATPase" evidence="4">
    <location>
        <begin position="230"/>
        <end position="463"/>
    </location>
</feature>
<keyword evidence="7" id="KW-1185">Reference proteome</keyword>
<dbReference type="GO" id="GO:0016887">
    <property type="term" value="F:ATP hydrolysis activity"/>
    <property type="evidence" value="ECO:0007669"/>
    <property type="project" value="InterPro"/>
</dbReference>
<feature type="region of interest" description="Disordered" evidence="3">
    <location>
        <begin position="348"/>
        <end position="409"/>
    </location>
</feature>
<dbReference type="InterPro" id="IPR019489">
    <property type="entry name" value="Clp_ATPase_C"/>
</dbReference>
<evidence type="ECO:0000313" key="6">
    <source>
        <dbReference type="EMBL" id="WOO82826.1"/>
    </source>
</evidence>
<proteinExistence type="predicted"/>
<dbReference type="GO" id="GO:0005524">
    <property type="term" value="F:ATP binding"/>
    <property type="evidence" value="ECO:0007669"/>
    <property type="project" value="UniProtKB-KW"/>
</dbReference>
<reference evidence="6" key="1">
    <citation type="submission" date="2023-10" db="EMBL/GenBank/DDBJ databases">
        <authorList>
            <person name="Noh H."/>
        </authorList>
    </citation>
    <scope>NUCLEOTIDE SEQUENCE</scope>
    <source>
        <strain evidence="6">DUCC4014</strain>
    </source>
</reference>
<evidence type="ECO:0000313" key="7">
    <source>
        <dbReference type="Proteomes" id="UP000827549"/>
    </source>
</evidence>
<keyword evidence="6" id="KW-0645">Protease</keyword>
<dbReference type="InterPro" id="IPR027417">
    <property type="entry name" value="P-loop_NTPase"/>
</dbReference>
<dbReference type="Pfam" id="PF10431">
    <property type="entry name" value="ClpB_D2-small"/>
    <property type="match status" value="1"/>
</dbReference>
<dbReference type="GeneID" id="87809536"/>
<dbReference type="PANTHER" id="PTHR48102:SF7">
    <property type="entry name" value="ATP-DEPENDENT CLP PROTEASE ATP-BINDING SUBUNIT CLPX-LIKE, MITOCHONDRIAL"/>
    <property type="match status" value="1"/>
</dbReference>
<dbReference type="SMART" id="SM00382">
    <property type="entry name" value="AAA"/>
    <property type="match status" value="1"/>
</dbReference>
<dbReference type="Gene3D" id="3.40.50.300">
    <property type="entry name" value="P-loop containing nucleotide triphosphate hydrolases"/>
    <property type="match status" value="2"/>
</dbReference>
<gene>
    <name evidence="6" type="primary">clpX</name>
    <name evidence="6" type="ORF">LOC62_04G006311</name>
</gene>